<name>Q89JZ2_BRADU</name>
<dbReference type="Proteomes" id="UP000002526">
    <property type="component" value="Chromosome"/>
</dbReference>
<reference evidence="2" key="1">
    <citation type="journal article" date="2002" name="DNA Res.">
        <title>Complete genomic sequence of nitrogen-fixing symbiotic bacterium Bradyrhizobium japonicum USDA110.</title>
        <authorList>
            <person name="Kaneko T."/>
            <person name="Nakamura Y."/>
            <person name="Sato S."/>
            <person name="Minamisawa K."/>
            <person name="Uchiumi T."/>
            <person name="Sasamoto S."/>
            <person name="Watanabe A."/>
            <person name="Idesawa K."/>
            <person name="Iriguchi M."/>
            <person name="Kawashima K."/>
            <person name="Kohara M."/>
            <person name="Matsumoto M."/>
            <person name="Shimpo S."/>
            <person name="Tsuruoka H."/>
            <person name="Wada T."/>
            <person name="Yamada M."/>
            <person name="Tabata S."/>
        </authorList>
    </citation>
    <scope>NUCLEOTIDE SEQUENCE [LARGE SCALE GENOMIC DNA]</scope>
    <source>
        <strain evidence="2">JCM 10833 / BCRC 13528 / IAM 13628 / NBRC 14792 / USDA 110</strain>
    </source>
</reference>
<protein>
    <submittedName>
        <fullName evidence="1">Blr5127 protein</fullName>
    </submittedName>
</protein>
<proteinExistence type="predicted"/>
<dbReference type="AlphaFoldDB" id="Q89JZ2"/>
<evidence type="ECO:0000313" key="1">
    <source>
        <dbReference type="EMBL" id="BAC50392.1"/>
    </source>
</evidence>
<keyword evidence="2" id="KW-1185">Reference proteome</keyword>
<sequence length="108" mass="12150">MMVPKQDSRSDRVLLNSVAFEDPRTRIDAPGILNDQLPILSLQERSSDLTRPDDEVPQAVELSNDDVHLSFLAVTRVDSNCKNLPPSLNCTSVRSAYEKDCKRYTKVC</sequence>
<dbReference type="HOGENOM" id="CLU_2191946_0_0_5"/>
<dbReference type="OrthoDB" id="8239884at2"/>
<dbReference type="KEGG" id="bja:blr5127"/>
<evidence type="ECO:0000313" key="2">
    <source>
        <dbReference type="Proteomes" id="UP000002526"/>
    </source>
</evidence>
<dbReference type="EMBL" id="BA000040">
    <property type="protein sequence ID" value="BAC50392.1"/>
    <property type="molecule type" value="Genomic_DNA"/>
</dbReference>
<dbReference type="InParanoid" id="Q89JZ2"/>
<accession>Q89JZ2</accession>
<dbReference type="EnsemblBacteria" id="BAC50392">
    <property type="protein sequence ID" value="BAC50392"/>
    <property type="gene ID" value="BAC50392"/>
</dbReference>
<organism evidence="1 2">
    <name type="scientific">Bradyrhizobium diazoefficiens (strain JCM 10833 / BCRC 13528 / IAM 13628 / NBRC 14792 / USDA 110)</name>
    <dbReference type="NCBI Taxonomy" id="224911"/>
    <lineage>
        <taxon>Bacteria</taxon>
        <taxon>Pseudomonadati</taxon>
        <taxon>Pseudomonadota</taxon>
        <taxon>Alphaproteobacteria</taxon>
        <taxon>Hyphomicrobiales</taxon>
        <taxon>Nitrobacteraceae</taxon>
        <taxon>Bradyrhizobium</taxon>
    </lineage>
</organism>
<gene>
    <name evidence="1" type="ordered locus">blr5127</name>
</gene>